<feature type="transmembrane region" description="Helical" evidence="1">
    <location>
        <begin position="190"/>
        <end position="210"/>
    </location>
</feature>
<gene>
    <name evidence="2" type="ORF">A3I35_03690</name>
</gene>
<dbReference type="AlphaFoldDB" id="A0A1F5RWN6"/>
<organism evidence="2 3">
    <name type="scientific">Candidatus Falkowbacteria bacterium RIFCSPLOWO2_02_FULL_45_15</name>
    <dbReference type="NCBI Taxonomy" id="1797988"/>
    <lineage>
        <taxon>Bacteria</taxon>
        <taxon>Candidatus Falkowiibacteriota</taxon>
    </lineage>
</organism>
<feature type="transmembrane region" description="Helical" evidence="1">
    <location>
        <begin position="377"/>
        <end position="398"/>
    </location>
</feature>
<sequence length="464" mass="51472">MTQPLKEFPPVISFKKILGPSFIILALGLGSGEVILWPYLVSNFGLGIAWGAVLGITCQYFINMEIERYALVKGESVFVGMHKLWRWAAGWFIASTFIGFGLPGIIAASAQVLAFVFGIADFKWLAIIFLMTIGVILSVGKTVYGVMEAVTKIIIFLGIPFILILTFILARGADWGMLAQGIVGLGEGFSFWPAGMSLAVWLGAFAYAGAGGNLNLTQSIYIREKGYGMGHHAQKIAGLFRDIREHQTVKLTGEDFKVDAVSISRFRAWWRKINLEHFLVFWFLGVLAMCLLMLLAYVTAFGNPTNAQGIQFVINEGLAIGSRLAPGIGALFLFVVSIMLFQTQLGVMDSTSRIMAENLALWKLGGRPSGKINLSKIYFYFVWAQIAFGIMLFLFNIYEPKFLIVLGAVINACAMAVHIALVNWMNHKTLPSQFQARLWRKIIIVIIFFVFVFFGGLTLFDKLF</sequence>
<feature type="transmembrane region" description="Helical" evidence="1">
    <location>
        <begin position="320"/>
        <end position="341"/>
    </location>
</feature>
<feature type="transmembrane region" description="Helical" evidence="1">
    <location>
        <begin position="84"/>
        <end position="106"/>
    </location>
</feature>
<feature type="transmembrane region" description="Helical" evidence="1">
    <location>
        <begin position="21"/>
        <end position="40"/>
    </location>
</feature>
<evidence type="ECO:0000256" key="1">
    <source>
        <dbReference type="SAM" id="Phobius"/>
    </source>
</evidence>
<accession>A0A1F5RWN6</accession>
<name>A0A1F5RWN6_9BACT</name>
<dbReference type="NCBIfam" id="NF037982">
    <property type="entry name" value="Nramp_1"/>
    <property type="match status" value="1"/>
</dbReference>
<feature type="transmembrane region" description="Helical" evidence="1">
    <location>
        <begin position="404"/>
        <end position="426"/>
    </location>
</feature>
<evidence type="ECO:0000313" key="2">
    <source>
        <dbReference type="EMBL" id="OGF18825.1"/>
    </source>
</evidence>
<feature type="transmembrane region" description="Helical" evidence="1">
    <location>
        <begin position="438"/>
        <end position="460"/>
    </location>
</feature>
<feature type="transmembrane region" description="Helical" evidence="1">
    <location>
        <begin position="46"/>
        <end position="63"/>
    </location>
</feature>
<evidence type="ECO:0000313" key="3">
    <source>
        <dbReference type="Proteomes" id="UP000177878"/>
    </source>
</evidence>
<protein>
    <recommendedName>
        <fullName evidence="4">Divalent metal cation transporter</fullName>
    </recommendedName>
</protein>
<feature type="transmembrane region" description="Helical" evidence="1">
    <location>
        <begin position="112"/>
        <end position="137"/>
    </location>
</feature>
<proteinExistence type="predicted"/>
<evidence type="ECO:0008006" key="4">
    <source>
        <dbReference type="Google" id="ProtNLM"/>
    </source>
</evidence>
<reference evidence="2 3" key="1">
    <citation type="journal article" date="2016" name="Nat. Commun.">
        <title>Thousands of microbial genomes shed light on interconnected biogeochemical processes in an aquifer system.</title>
        <authorList>
            <person name="Anantharaman K."/>
            <person name="Brown C.T."/>
            <person name="Hug L.A."/>
            <person name="Sharon I."/>
            <person name="Castelle C.J."/>
            <person name="Probst A.J."/>
            <person name="Thomas B.C."/>
            <person name="Singh A."/>
            <person name="Wilkins M.J."/>
            <person name="Karaoz U."/>
            <person name="Brodie E.L."/>
            <person name="Williams K.H."/>
            <person name="Hubbard S.S."/>
            <person name="Banfield J.F."/>
        </authorList>
    </citation>
    <scope>NUCLEOTIDE SEQUENCE [LARGE SCALE GENOMIC DNA]</scope>
</reference>
<feature type="transmembrane region" description="Helical" evidence="1">
    <location>
        <begin position="279"/>
        <end position="300"/>
    </location>
</feature>
<keyword evidence="1" id="KW-0472">Membrane</keyword>
<keyword evidence="1" id="KW-0812">Transmembrane</keyword>
<comment type="caution">
    <text evidence="2">The sequence shown here is derived from an EMBL/GenBank/DDBJ whole genome shotgun (WGS) entry which is preliminary data.</text>
</comment>
<dbReference type="STRING" id="1797988.A3I35_03690"/>
<dbReference type="Proteomes" id="UP000177878">
    <property type="component" value="Unassembled WGS sequence"/>
</dbReference>
<dbReference type="EMBL" id="MFFV01000046">
    <property type="protein sequence ID" value="OGF18825.1"/>
    <property type="molecule type" value="Genomic_DNA"/>
</dbReference>
<feature type="transmembrane region" description="Helical" evidence="1">
    <location>
        <begin position="149"/>
        <end position="170"/>
    </location>
</feature>
<keyword evidence="1" id="KW-1133">Transmembrane helix</keyword>